<dbReference type="Gene3D" id="3.10.110.10">
    <property type="entry name" value="Ubiquitin Conjugating Enzyme"/>
    <property type="match status" value="1"/>
</dbReference>
<dbReference type="PANTHER" id="PTHR46116:SF41">
    <property type="entry name" value="UBIQUITIN-CONJUGATING ENZYME E2 25-RELATED"/>
    <property type="match status" value="1"/>
</dbReference>
<evidence type="ECO:0000259" key="3">
    <source>
        <dbReference type="PROSITE" id="PS50127"/>
    </source>
</evidence>
<dbReference type="SMART" id="SM00212">
    <property type="entry name" value="UBCc"/>
    <property type="match status" value="1"/>
</dbReference>
<proteinExistence type="predicted"/>
<dbReference type="EMBL" id="JBCNJP010000008">
    <property type="protein sequence ID" value="KAK9074458.1"/>
    <property type="molecule type" value="Genomic_DNA"/>
</dbReference>
<dbReference type="PANTHER" id="PTHR46116">
    <property type="entry name" value="(E3-INDEPENDENT) E2 UBIQUITIN-CONJUGATING ENZYME"/>
    <property type="match status" value="1"/>
</dbReference>
<evidence type="ECO:0000313" key="4">
    <source>
        <dbReference type="EMBL" id="KAK9074458.1"/>
    </source>
</evidence>
<protein>
    <recommendedName>
        <fullName evidence="3">UBC core domain-containing protein</fullName>
    </recommendedName>
</protein>
<evidence type="ECO:0000256" key="2">
    <source>
        <dbReference type="ARBA" id="ARBA00022786"/>
    </source>
</evidence>
<keyword evidence="1" id="KW-0808">Transferase</keyword>
<dbReference type="Pfam" id="PF00179">
    <property type="entry name" value="UQ_con"/>
    <property type="match status" value="1"/>
</dbReference>
<dbReference type="Proteomes" id="UP001408789">
    <property type="component" value="Unassembled WGS sequence"/>
</dbReference>
<dbReference type="SUPFAM" id="SSF54495">
    <property type="entry name" value="UBC-like"/>
    <property type="match status" value="1"/>
</dbReference>
<reference evidence="4 5" key="1">
    <citation type="submission" date="2024-04" db="EMBL/GenBank/DDBJ databases">
        <title>The reference genome of an endangered Asteraceae, Deinandra increscens subsp. villosa, native to the Central Coast of California.</title>
        <authorList>
            <person name="Guilliams M."/>
            <person name="Hasenstab-Lehman K."/>
            <person name="Meyer R."/>
            <person name="Mcevoy S."/>
        </authorList>
    </citation>
    <scope>NUCLEOTIDE SEQUENCE [LARGE SCALE GENOMIC DNA]</scope>
    <source>
        <tissue evidence="4">Leaf</tissue>
    </source>
</reference>
<feature type="domain" description="UBC core" evidence="3">
    <location>
        <begin position="277"/>
        <end position="437"/>
    </location>
</feature>
<dbReference type="GO" id="GO:0061631">
    <property type="term" value="F:ubiquitin conjugating enzyme activity"/>
    <property type="evidence" value="ECO:0007669"/>
    <property type="project" value="TreeGrafter"/>
</dbReference>
<dbReference type="InterPro" id="IPR016135">
    <property type="entry name" value="UBQ-conjugating_enzyme/RWD"/>
</dbReference>
<organism evidence="4 5">
    <name type="scientific">Deinandra increscens subsp. villosa</name>
    <dbReference type="NCBI Taxonomy" id="3103831"/>
    <lineage>
        <taxon>Eukaryota</taxon>
        <taxon>Viridiplantae</taxon>
        <taxon>Streptophyta</taxon>
        <taxon>Embryophyta</taxon>
        <taxon>Tracheophyta</taxon>
        <taxon>Spermatophyta</taxon>
        <taxon>Magnoliopsida</taxon>
        <taxon>eudicotyledons</taxon>
        <taxon>Gunneridae</taxon>
        <taxon>Pentapetalae</taxon>
        <taxon>asterids</taxon>
        <taxon>campanulids</taxon>
        <taxon>Asterales</taxon>
        <taxon>Asteraceae</taxon>
        <taxon>Asteroideae</taxon>
        <taxon>Heliantheae alliance</taxon>
        <taxon>Madieae</taxon>
        <taxon>Madiinae</taxon>
        <taxon>Deinandra</taxon>
    </lineage>
</organism>
<sequence>MLSDLKIADYAYEDCDEKFACYDHEAFYKGHEDFSFPEYHIVEGTEEEVMLTDAIDKEVEKKWEVMFVDGGDAFSDAMDKEVEKKWEVMFVDGGDAFSDAMDKEVEKKWEVMFVDGGDAFSDANAMDKEVEKKWEVMFVDGGDAFSDAMDKEVEKTMMGVFSYITTSCSPPEMYRLSHSPDIRIVLNERLPAEESWSRRSRFRAFSEKYRSSFLDLMECYVRAGVYQLEDVLPRYRQIVMRDDEDVLNRYEKFERFAKVADDPDHLFYKLHEIYTKDWEKQIREEWKILEKNLPGTIYVRAYESRMDLLRAVIIGPKGTPYHDGLFFFDVHFPPLYPYKAPILRYHSFGLAINPHMFKCGEVRFRITKTYCPEIPDLWLSGCTNVLELLLSIQKKILTEDPLFLQPGLLHSGASVVAEYLCLLYNEDILIRSLKTMMCIICNPPKHFEDFVVGHFRHRAHHILEACEAYMYKDLRAGAVVGSVGERNSCCSPEFQKNVESCVVLLTKCFEKIGATETKIYCQESQKLTQQSATTWKYLISAMATIMDQ</sequence>
<keyword evidence="5" id="KW-1185">Reference proteome</keyword>
<accession>A0AAP0H4D3</accession>
<dbReference type="AlphaFoldDB" id="A0AAP0H4D3"/>
<dbReference type="PROSITE" id="PS50127">
    <property type="entry name" value="UBC_2"/>
    <property type="match status" value="1"/>
</dbReference>
<name>A0AAP0H4D3_9ASTR</name>
<evidence type="ECO:0000313" key="5">
    <source>
        <dbReference type="Proteomes" id="UP001408789"/>
    </source>
</evidence>
<gene>
    <name evidence="4" type="ORF">SSX86_007056</name>
</gene>
<evidence type="ECO:0000256" key="1">
    <source>
        <dbReference type="ARBA" id="ARBA00022679"/>
    </source>
</evidence>
<dbReference type="InterPro" id="IPR000608">
    <property type="entry name" value="UBC"/>
</dbReference>
<comment type="caution">
    <text evidence="4">The sequence shown here is derived from an EMBL/GenBank/DDBJ whole genome shotgun (WGS) entry which is preliminary data.</text>
</comment>
<keyword evidence="2" id="KW-0833">Ubl conjugation pathway</keyword>